<dbReference type="Gene3D" id="2.60.120.380">
    <property type="match status" value="1"/>
</dbReference>
<sequence>MSSLDANIATTIDLDTTVEGTVDPSTIELFSFNGTEGQTLVLERELFNSGYTVYGPSNQFIAGSESDFTIPGDGTYLVAVRGFKRFNNQPVDYSFRLEEPVQVQRSTPSAAWRK</sequence>
<comment type="caution">
    <text evidence="1">The sequence shown here is derived from an EMBL/GenBank/DDBJ whole genome shotgun (WGS) entry which is preliminary data.</text>
</comment>
<dbReference type="AlphaFoldDB" id="T2J686"/>
<evidence type="ECO:0000313" key="2">
    <source>
        <dbReference type="Proteomes" id="UP000018198"/>
    </source>
</evidence>
<accession>T2J686</accession>
<gene>
    <name evidence="1" type="ORF">CWATWH0401_140</name>
</gene>
<evidence type="ECO:0008006" key="3">
    <source>
        <dbReference type="Google" id="ProtNLM"/>
    </source>
</evidence>
<dbReference type="EMBL" id="CAQM01000077">
    <property type="protein sequence ID" value="CCQ60012.1"/>
    <property type="molecule type" value="Genomic_DNA"/>
</dbReference>
<name>T2J686_CROWT</name>
<protein>
    <recommendedName>
        <fullName evidence="3">Peptidase C-terminal archaeal/bacterial domain-containing protein</fullName>
    </recommendedName>
</protein>
<reference evidence="1 2" key="2">
    <citation type="submission" date="2013-09" db="EMBL/GenBank/DDBJ databases">
        <title>Whole genome comparison of six Crocosphaera watsonii strains with differing phenotypes.</title>
        <authorList>
            <person name="Bench S.R."/>
            <person name="Heller P."/>
            <person name="Frank I."/>
            <person name="Arciniega M."/>
            <person name="Shilova I.N."/>
            <person name="Zehr J.P."/>
        </authorList>
    </citation>
    <scope>NUCLEOTIDE SEQUENCE [LARGE SCALE GENOMIC DNA]</scope>
    <source>
        <strain evidence="1 2">WH 0401</strain>
    </source>
</reference>
<proteinExistence type="predicted"/>
<dbReference type="RefSeq" id="WP_021834531.1">
    <property type="nucleotide sequence ID" value="NZ_CAQM01000077.1"/>
</dbReference>
<reference evidence="1 2" key="1">
    <citation type="submission" date="2013-01" db="EMBL/GenBank/DDBJ databases">
        <authorList>
            <person name="Bench S."/>
        </authorList>
    </citation>
    <scope>NUCLEOTIDE SEQUENCE [LARGE SCALE GENOMIC DNA]</scope>
    <source>
        <strain evidence="1 2">WH 0401</strain>
    </source>
</reference>
<organism evidence="1 2">
    <name type="scientific">Crocosphaera watsonii WH 0401</name>
    <dbReference type="NCBI Taxonomy" id="555881"/>
    <lineage>
        <taxon>Bacteria</taxon>
        <taxon>Bacillati</taxon>
        <taxon>Cyanobacteriota</taxon>
        <taxon>Cyanophyceae</taxon>
        <taxon>Oscillatoriophycideae</taxon>
        <taxon>Chroococcales</taxon>
        <taxon>Aphanothecaceae</taxon>
        <taxon>Crocosphaera</taxon>
    </lineage>
</organism>
<dbReference type="Proteomes" id="UP000018198">
    <property type="component" value="Unassembled WGS sequence"/>
</dbReference>
<evidence type="ECO:0000313" key="1">
    <source>
        <dbReference type="EMBL" id="CCQ60012.1"/>
    </source>
</evidence>